<dbReference type="EMBL" id="RRYP01023458">
    <property type="protein sequence ID" value="TNV72233.1"/>
    <property type="molecule type" value="Genomic_DNA"/>
</dbReference>
<gene>
    <name evidence="1" type="ORF">FGO68_gene14547</name>
</gene>
<dbReference type="AlphaFoldDB" id="A0A8J8NC36"/>
<reference evidence="1" key="1">
    <citation type="submission" date="2019-06" db="EMBL/GenBank/DDBJ databases">
        <authorList>
            <person name="Zheng W."/>
        </authorList>
    </citation>
    <scope>NUCLEOTIDE SEQUENCE</scope>
    <source>
        <strain evidence="1">QDHG01</strain>
    </source>
</reference>
<proteinExistence type="predicted"/>
<name>A0A8J8NC36_HALGN</name>
<comment type="caution">
    <text evidence="1">The sequence shown here is derived from an EMBL/GenBank/DDBJ whole genome shotgun (WGS) entry which is preliminary data.</text>
</comment>
<evidence type="ECO:0000313" key="1">
    <source>
        <dbReference type="EMBL" id="TNV72233.1"/>
    </source>
</evidence>
<sequence length="123" mass="13275">MSSSYSLMSLAHSVSTYSTDSELPRDSCKAGARWSSSSNAPSFLSLFLLSSSSLLTSLSLVCSRSYSVHRKSDDILVLVRSFLNSSTCARTLLICLGTSMPVISPRNSTFSSNLTSMWLLISS</sequence>
<dbReference type="Proteomes" id="UP000785679">
    <property type="component" value="Unassembled WGS sequence"/>
</dbReference>
<accession>A0A8J8NC36</accession>
<organism evidence="1 2">
    <name type="scientific">Halteria grandinella</name>
    <dbReference type="NCBI Taxonomy" id="5974"/>
    <lineage>
        <taxon>Eukaryota</taxon>
        <taxon>Sar</taxon>
        <taxon>Alveolata</taxon>
        <taxon>Ciliophora</taxon>
        <taxon>Intramacronucleata</taxon>
        <taxon>Spirotrichea</taxon>
        <taxon>Stichotrichia</taxon>
        <taxon>Sporadotrichida</taxon>
        <taxon>Halteriidae</taxon>
        <taxon>Halteria</taxon>
    </lineage>
</organism>
<keyword evidence="2" id="KW-1185">Reference proteome</keyword>
<protein>
    <submittedName>
        <fullName evidence="1">Uncharacterized protein</fullName>
    </submittedName>
</protein>
<evidence type="ECO:0000313" key="2">
    <source>
        <dbReference type="Proteomes" id="UP000785679"/>
    </source>
</evidence>